<dbReference type="PRINTS" id="PR00813">
    <property type="entry name" value="BCTERIALGSPG"/>
</dbReference>
<evidence type="ECO:0000313" key="3">
    <source>
        <dbReference type="EMBL" id="OGG30724.1"/>
    </source>
</evidence>
<dbReference type="EMBL" id="MFJZ01000006">
    <property type="protein sequence ID" value="OGG30724.1"/>
    <property type="molecule type" value="Genomic_DNA"/>
</dbReference>
<dbReference type="InterPro" id="IPR000983">
    <property type="entry name" value="Bac_GSPG_pilin"/>
</dbReference>
<sequence length="150" mass="16557">MSIMKRLVRFRDRLRRDGFTLMELLIVIAIIGIIIAVSAASYSTVQKRSRDSRRQGDLKAFQNALEQYYSANSASYPAGGYPNNGALQPTYLPNGAPLDPKSSCKYKDVTWTTSAYTVCADLESDGTFICTPTTCDTCAPQQDYCVSSLQ</sequence>
<keyword evidence="2" id="KW-0472">Membrane</keyword>
<keyword evidence="1" id="KW-0488">Methylation</keyword>
<evidence type="ECO:0008006" key="5">
    <source>
        <dbReference type="Google" id="ProtNLM"/>
    </source>
</evidence>
<dbReference type="InterPro" id="IPR045584">
    <property type="entry name" value="Pilin-like"/>
</dbReference>
<protein>
    <recommendedName>
        <fullName evidence="5">Type II secretion system protein GspG C-terminal domain-containing protein</fullName>
    </recommendedName>
</protein>
<dbReference type="PANTHER" id="PTHR30093:SF47">
    <property type="entry name" value="TYPE IV PILUS NON-CORE MINOR PILIN PILE"/>
    <property type="match status" value="1"/>
</dbReference>
<keyword evidence="2" id="KW-0812">Transmembrane</keyword>
<dbReference type="SUPFAM" id="SSF54523">
    <property type="entry name" value="Pili subunits"/>
    <property type="match status" value="1"/>
</dbReference>
<keyword evidence="2" id="KW-1133">Transmembrane helix</keyword>
<dbReference type="PANTHER" id="PTHR30093">
    <property type="entry name" value="GENERAL SECRETION PATHWAY PROTEIN G"/>
    <property type="match status" value="1"/>
</dbReference>
<dbReference type="InterPro" id="IPR012902">
    <property type="entry name" value="N_methyl_site"/>
</dbReference>
<feature type="transmembrane region" description="Helical" evidence="2">
    <location>
        <begin position="21"/>
        <end position="42"/>
    </location>
</feature>
<evidence type="ECO:0000313" key="4">
    <source>
        <dbReference type="Proteomes" id="UP000176409"/>
    </source>
</evidence>
<dbReference type="Proteomes" id="UP000176409">
    <property type="component" value="Unassembled WGS sequence"/>
</dbReference>
<dbReference type="GO" id="GO:0015628">
    <property type="term" value="P:protein secretion by the type II secretion system"/>
    <property type="evidence" value="ECO:0007669"/>
    <property type="project" value="InterPro"/>
</dbReference>
<proteinExistence type="predicted"/>
<dbReference type="NCBIfam" id="TIGR02532">
    <property type="entry name" value="IV_pilin_GFxxxE"/>
    <property type="match status" value="1"/>
</dbReference>
<dbReference type="Pfam" id="PF07963">
    <property type="entry name" value="N_methyl"/>
    <property type="match status" value="1"/>
</dbReference>
<dbReference type="Gene3D" id="3.30.700.10">
    <property type="entry name" value="Glycoprotein, Type 4 Pilin"/>
    <property type="match status" value="1"/>
</dbReference>
<evidence type="ECO:0000256" key="1">
    <source>
        <dbReference type="ARBA" id="ARBA00022481"/>
    </source>
</evidence>
<accession>A0A1F6B1A4</accession>
<organism evidence="3 4">
    <name type="scientific">Candidatus Gottesmanbacteria bacterium RIFCSPLOWO2_01_FULL_49_10</name>
    <dbReference type="NCBI Taxonomy" id="1798396"/>
    <lineage>
        <taxon>Bacteria</taxon>
        <taxon>Candidatus Gottesmaniibacteriota</taxon>
    </lineage>
</organism>
<dbReference type="STRING" id="1798396.A2973_03055"/>
<name>A0A1F6B1A4_9BACT</name>
<dbReference type="GO" id="GO:0015627">
    <property type="term" value="C:type II protein secretion system complex"/>
    <property type="evidence" value="ECO:0007669"/>
    <property type="project" value="InterPro"/>
</dbReference>
<evidence type="ECO:0000256" key="2">
    <source>
        <dbReference type="SAM" id="Phobius"/>
    </source>
</evidence>
<reference evidence="3 4" key="1">
    <citation type="journal article" date="2016" name="Nat. Commun.">
        <title>Thousands of microbial genomes shed light on interconnected biogeochemical processes in an aquifer system.</title>
        <authorList>
            <person name="Anantharaman K."/>
            <person name="Brown C.T."/>
            <person name="Hug L.A."/>
            <person name="Sharon I."/>
            <person name="Castelle C.J."/>
            <person name="Probst A.J."/>
            <person name="Thomas B.C."/>
            <person name="Singh A."/>
            <person name="Wilkins M.J."/>
            <person name="Karaoz U."/>
            <person name="Brodie E.L."/>
            <person name="Williams K.H."/>
            <person name="Hubbard S.S."/>
            <person name="Banfield J.F."/>
        </authorList>
    </citation>
    <scope>NUCLEOTIDE SEQUENCE [LARGE SCALE GENOMIC DNA]</scope>
</reference>
<comment type="caution">
    <text evidence="3">The sequence shown here is derived from an EMBL/GenBank/DDBJ whole genome shotgun (WGS) entry which is preliminary data.</text>
</comment>
<dbReference type="AlphaFoldDB" id="A0A1F6B1A4"/>
<gene>
    <name evidence="3" type="ORF">A2973_03055</name>
</gene>